<evidence type="ECO:0000313" key="7">
    <source>
        <dbReference type="EMBL" id="RHZ63468.1"/>
    </source>
</evidence>
<dbReference type="STRING" id="41047.A0A397HND1"/>
<dbReference type="SUPFAM" id="SSF53167">
    <property type="entry name" value="Purine and uridine phosphorylases"/>
    <property type="match status" value="1"/>
</dbReference>
<dbReference type="Pfam" id="PF13637">
    <property type="entry name" value="Ank_4"/>
    <property type="match status" value="1"/>
</dbReference>
<dbReference type="Pfam" id="PF01048">
    <property type="entry name" value="PNP_UDP_1"/>
    <property type="match status" value="1"/>
</dbReference>
<dbReference type="InterPro" id="IPR056884">
    <property type="entry name" value="NPHP3-like_N"/>
</dbReference>
<dbReference type="OrthoDB" id="195446at2759"/>
<dbReference type="Gene3D" id="3.40.50.1580">
    <property type="entry name" value="Nucleoside phosphorylase domain"/>
    <property type="match status" value="1"/>
</dbReference>
<dbReference type="VEuPathDB" id="FungiDB:CDV56_109136"/>
<accession>A0A397HND1</accession>
<dbReference type="PANTHER" id="PTHR24166:SF48">
    <property type="entry name" value="PROTEIN VAPYRIN"/>
    <property type="match status" value="1"/>
</dbReference>
<dbReference type="SUPFAM" id="SSF48403">
    <property type="entry name" value="Ankyrin repeat"/>
    <property type="match status" value="2"/>
</dbReference>
<dbReference type="EMBL" id="NKHU02000029">
    <property type="protein sequence ID" value="RHZ63468.1"/>
    <property type="molecule type" value="Genomic_DNA"/>
</dbReference>
<dbReference type="Gene3D" id="3.40.50.300">
    <property type="entry name" value="P-loop containing nucleotide triphosphate hydrolases"/>
    <property type="match status" value="1"/>
</dbReference>
<keyword evidence="8" id="KW-1185">Reference proteome</keyword>
<name>A0A397HND1_ASPTH</name>
<dbReference type="InterPro" id="IPR027417">
    <property type="entry name" value="P-loop_NTPase"/>
</dbReference>
<dbReference type="PROSITE" id="PS50088">
    <property type="entry name" value="ANK_REPEAT"/>
    <property type="match status" value="12"/>
</dbReference>
<feature type="repeat" description="ANK" evidence="3">
    <location>
        <begin position="921"/>
        <end position="953"/>
    </location>
</feature>
<evidence type="ECO:0000256" key="3">
    <source>
        <dbReference type="PROSITE-ProRule" id="PRU00023"/>
    </source>
</evidence>
<feature type="repeat" description="ANK" evidence="3">
    <location>
        <begin position="1020"/>
        <end position="1052"/>
    </location>
</feature>
<feature type="repeat" description="ANK" evidence="3">
    <location>
        <begin position="1087"/>
        <end position="1119"/>
    </location>
</feature>
<gene>
    <name evidence="7" type="ORF">CDV56_109136</name>
</gene>
<organism evidence="7 8">
    <name type="scientific">Aspergillus thermomutatus</name>
    <name type="common">Neosartorya pseudofischeri</name>
    <dbReference type="NCBI Taxonomy" id="41047"/>
    <lineage>
        <taxon>Eukaryota</taxon>
        <taxon>Fungi</taxon>
        <taxon>Dikarya</taxon>
        <taxon>Ascomycota</taxon>
        <taxon>Pezizomycotina</taxon>
        <taxon>Eurotiomycetes</taxon>
        <taxon>Eurotiomycetidae</taxon>
        <taxon>Eurotiales</taxon>
        <taxon>Aspergillaceae</taxon>
        <taxon>Aspergillus</taxon>
        <taxon>Aspergillus subgen. Fumigati</taxon>
    </lineage>
</organism>
<feature type="domain" description="Nucleoside phosphorylase" evidence="5">
    <location>
        <begin position="88"/>
        <end position="235"/>
    </location>
</feature>
<feature type="repeat" description="ANK" evidence="3">
    <location>
        <begin position="1258"/>
        <end position="1290"/>
    </location>
</feature>
<keyword evidence="2 3" id="KW-0040">ANK repeat</keyword>
<proteinExistence type="predicted"/>
<feature type="coiled-coil region" evidence="4">
    <location>
        <begin position="1466"/>
        <end position="1500"/>
    </location>
</feature>
<dbReference type="Proteomes" id="UP000215305">
    <property type="component" value="Unassembled WGS sequence"/>
</dbReference>
<dbReference type="InterPro" id="IPR036770">
    <property type="entry name" value="Ankyrin_rpt-contain_sf"/>
</dbReference>
<evidence type="ECO:0000313" key="8">
    <source>
        <dbReference type="Proteomes" id="UP000215305"/>
    </source>
</evidence>
<feature type="domain" description="Nephrocystin 3-like N-terminal" evidence="6">
    <location>
        <begin position="290"/>
        <end position="451"/>
    </location>
</feature>
<dbReference type="Pfam" id="PF00023">
    <property type="entry name" value="Ank"/>
    <property type="match status" value="1"/>
</dbReference>
<evidence type="ECO:0000259" key="6">
    <source>
        <dbReference type="Pfam" id="PF24883"/>
    </source>
</evidence>
<evidence type="ECO:0000256" key="1">
    <source>
        <dbReference type="ARBA" id="ARBA00022737"/>
    </source>
</evidence>
<evidence type="ECO:0000256" key="2">
    <source>
        <dbReference type="ARBA" id="ARBA00023043"/>
    </source>
</evidence>
<feature type="repeat" description="ANK" evidence="3">
    <location>
        <begin position="987"/>
        <end position="1019"/>
    </location>
</feature>
<feature type="repeat" description="ANK" evidence="3">
    <location>
        <begin position="1291"/>
        <end position="1323"/>
    </location>
</feature>
<reference evidence="7" key="1">
    <citation type="submission" date="2018-08" db="EMBL/GenBank/DDBJ databases">
        <title>Draft genome sequence of azole-resistant Aspergillus thermomutatus (Neosartorya pseudofischeri) strain HMR AF 39, isolated from a human nasal aspirate.</title>
        <authorList>
            <person name="Parent-Michaud M."/>
            <person name="Dufresne P.J."/>
            <person name="Fournier E."/>
            <person name="Martineau C."/>
            <person name="Moreira S."/>
            <person name="Perkins V."/>
            <person name="De Repentigny L."/>
            <person name="Dufresne S.F."/>
        </authorList>
    </citation>
    <scope>NUCLEOTIDE SEQUENCE [LARGE SCALE GENOMIC DNA]</scope>
    <source>
        <strain evidence="7">HMR AF 39</strain>
    </source>
</reference>
<dbReference type="PRINTS" id="PR01415">
    <property type="entry name" value="ANKYRIN"/>
</dbReference>
<dbReference type="GeneID" id="38131110"/>
<sequence length="1515" mass="167109">MTKKLTPEDYRLAWICPLGVEQTTALKMLDNVHQPLDLQPTLDQNVYTLGDIAGHNVIVTGLASPGNIPTVRTVSWMKMTFPNLSFGLVVGIGGGVPRMTDAGMIRLGDIVVSKPTDQYPGVVQYGHGKQERDYFKPTGALPPPPPLVNKAQIETENDDGYVTIHRGTIASGDVVVKDALTRDQLAGKFGAYCFETEAAGALAELGCIVIRGISDYCDSHKNNKWHGYAAATAAAYAREIFFNMPTYEVTRCGHSENGNHQISQEIATWLSPADYGLQQRYLKDSVQDGGDSFLSCSEMREWVNQPKRTLHFSGNPGVGKSTTMSTVIHHLQAQFADDPQVGLAFVYCGYERQWESRSLHLLLNLLKQLVAKHDHVPENVKRLYQSRKCSGITPAYSEVFQLLSAVVAEYVRIFIIIDGLEESDLSESDQHRFLKTLFSLQAGADVNILITGHLDWQIENIPDSVLSVDIHCADDAIEGYFDKNRSKLPSPVRDDTSLQQHIKSTMIQVAGGQFLMAYLYMKFLCKATSSNIVQDQSDITAWRTLRYDHAYEMIFKPSRQKRKTISDVVFRWLTYARSPLHLEDLVFMLPIYGKNPQSLKGLNALLYMSTSKDFERFNLCSLVDPNRVISSCGGLVKVDAERKIVDFIHATTRAYFVQNRLRLFPDGEDKVASICAKYISWYISIPKNVSTRRFNNNLLSYATQYWGYHVVRSASDGGESILSLLEDENAVLEFGRAIVSSGEYPERRQATTTGITKFHLAAYFGMVVIMEVLLQKLGPIRRSWFSSSPLDTRDAFGRTPLSFAAEKGHSKIVGMLLEKGAHVEGQDSNGRTPLTWAARGGHIEVVEQLLAKGAYIHSQDRAGRSPLSWAAAHGHQEVVKHLLAQGAVLELLKELPAKGFFASLKWIFQPKAHQDVVDETMSSAPLIRASCNGYLPVMEMLIEAGAHPDEKDREGRTALSWAAGNGHAAAVQWLLLKNAQVEVADKNERTALWWASLNGHYAIVRALLREGASLETKDKDGATAVLLAAANGQKAIVQLLSENGADLKIRNKDGMTALLHASANGHRATVQWLLSTNSIHLEDTDRNGQTALSWAVRNGSLSMVQFLLLQGASLARKDKEGRNALSWAAGNGHREIVQHLLPKVTDTLLKERDTEGQTSLIKAAQNGHADIVRLFLERCTVALLESQDKTGMTALSWACKNGHEAAAKEILASGMTNILEIKNQAGQTPLILAAGHGHEALVQLLLRNTTAIEARDHSGSTALSKAAAAGSCNVVQLLLTHGARINSRSANGRTPLMLTVSNGHHKAAQIPLGSGAKIDAKDNIGQTSLFMAVKNNDREMVKLLLGGGAAVEIVDSRGGSPMSLAENLGKKGEKLRQVPEGWATDYGFMSYFIKGEWAKITKRCGLRNPVAIMCTTPDSGEHYGLISAGGRYYFTDDIAWSILEIVKLTTLDEILKRIFDDREKSIKSFETKVLEEVETREDLEEEKEKQEADIALMEQMKAALGFMNWNAMESD</sequence>
<feature type="repeat" description="ANK" evidence="3">
    <location>
        <begin position="1324"/>
        <end position="1356"/>
    </location>
</feature>
<dbReference type="RefSeq" id="XP_026617171.1">
    <property type="nucleotide sequence ID" value="XM_026762755.1"/>
</dbReference>
<evidence type="ECO:0000256" key="4">
    <source>
        <dbReference type="SAM" id="Coils"/>
    </source>
</evidence>
<keyword evidence="4" id="KW-0175">Coiled coil</keyword>
<dbReference type="GO" id="GO:0009116">
    <property type="term" value="P:nucleoside metabolic process"/>
    <property type="evidence" value="ECO:0007669"/>
    <property type="project" value="InterPro"/>
</dbReference>
<evidence type="ECO:0000259" key="5">
    <source>
        <dbReference type="Pfam" id="PF01048"/>
    </source>
</evidence>
<dbReference type="PANTHER" id="PTHR24166">
    <property type="entry name" value="ROLLING PEBBLES, ISOFORM B"/>
    <property type="match status" value="1"/>
</dbReference>
<dbReference type="Gene3D" id="1.25.40.20">
    <property type="entry name" value="Ankyrin repeat-containing domain"/>
    <property type="match status" value="5"/>
</dbReference>
<protein>
    <submittedName>
        <fullName evidence="7">Uncharacterized protein</fullName>
    </submittedName>
</protein>
<dbReference type="InterPro" id="IPR035994">
    <property type="entry name" value="Nucleoside_phosphorylase_sf"/>
</dbReference>
<dbReference type="InterPro" id="IPR000845">
    <property type="entry name" value="Nucleoside_phosphorylase_d"/>
</dbReference>
<dbReference type="InterPro" id="IPR050889">
    <property type="entry name" value="Dendritic_Spine_Reg/Scaffold"/>
</dbReference>
<dbReference type="PROSITE" id="PS50297">
    <property type="entry name" value="ANK_REP_REGION"/>
    <property type="match status" value="11"/>
</dbReference>
<dbReference type="Pfam" id="PF12796">
    <property type="entry name" value="Ank_2"/>
    <property type="match status" value="5"/>
</dbReference>
<dbReference type="Pfam" id="PF24883">
    <property type="entry name" value="NPHP3_N"/>
    <property type="match status" value="1"/>
</dbReference>
<dbReference type="SMART" id="SM00248">
    <property type="entry name" value="ANK"/>
    <property type="match status" value="17"/>
</dbReference>
<feature type="repeat" description="ANK" evidence="3">
    <location>
        <begin position="954"/>
        <end position="986"/>
    </location>
</feature>
<feature type="repeat" description="ANK" evidence="3">
    <location>
        <begin position="1225"/>
        <end position="1257"/>
    </location>
</feature>
<dbReference type="SUPFAM" id="SSF52540">
    <property type="entry name" value="P-loop containing nucleoside triphosphate hydrolases"/>
    <property type="match status" value="1"/>
</dbReference>
<comment type="caution">
    <text evidence="7">The sequence shown here is derived from an EMBL/GenBank/DDBJ whole genome shotgun (WGS) entry which is preliminary data.</text>
</comment>
<feature type="repeat" description="ANK" evidence="3">
    <location>
        <begin position="796"/>
        <end position="828"/>
    </location>
</feature>
<feature type="repeat" description="ANK" evidence="3">
    <location>
        <begin position="862"/>
        <end position="894"/>
    </location>
</feature>
<dbReference type="GO" id="GO:0003824">
    <property type="term" value="F:catalytic activity"/>
    <property type="evidence" value="ECO:0007669"/>
    <property type="project" value="InterPro"/>
</dbReference>
<feature type="repeat" description="ANK" evidence="3">
    <location>
        <begin position="829"/>
        <end position="861"/>
    </location>
</feature>
<dbReference type="InterPro" id="IPR002110">
    <property type="entry name" value="Ankyrin_rpt"/>
</dbReference>
<keyword evidence="1" id="KW-0677">Repeat</keyword>